<dbReference type="PANTHER" id="PTHR30137">
    <property type="entry name" value="LUCIFERASE-LIKE MONOOXYGENASE"/>
    <property type="match status" value="1"/>
</dbReference>
<organism evidence="4 5">
    <name type="scientific">Ornithinimicrobium kibberense</name>
    <dbReference type="NCBI Taxonomy" id="282060"/>
    <lineage>
        <taxon>Bacteria</taxon>
        <taxon>Bacillati</taxon>
        <taxon>Actinomycetota</taxon>
        <taxon>Actinomycetes</taxon>
        <taxon>Micrococcales</taxon>
        <taxon>Ornithinimicrobiaceae</taxon>
        <taxon>Ornithinimicrobium</taxon>
    </lineage>
</organism>
<dbReference type="SUPFAM" id="SSF51679">
    <property type="entry name" value="Bacterial luciferase-like"/>
    <property type="match status" value="1"/>
</dbReference>
<dbReference type="InterPro" id="IPR036661">
    <property type="entry name" value="Luciferase-like_sf"/>
</dbReference>
<protein>
    <submittedName>
        <fullName evidence="4">LLM class flavin-dependent oxidoreductase</fullName>
        <ecNumber evidence="4">1.-.-.-</ecNumber>
    </submittedName>
</protein>
<keyword evidence="2" id="KW-0503">Monooxygenase</keyword>
<evidence type="ECO:0000256" key="1">
    <source>
        <dbReference type="ARBA" id="ARBA00023002"/>
    </source>
</evidence>
<dbReference type="Gene3D" id="3.20.20.30">
    <property type="entry name" value="Luciferase-like domain"/>
    <property type="match status" value="1"/>
</dbReference>
<name>A0ABV5UYX9_9MICO</name>
<dbReference type="Proteomes" id="UP001589613">
    <property type="component" value="Unassembled WGS sequence"/>
</dbReference>
<dbReference type="GO" id="GO:0016491">
    <property type="term" value="F:oxidoreductase activity"/>
    <property type="evidence" value="ECO:0007669"/>
    <property type="project" value="UniProtKB-KW"/>
</dbReference>
<proteinExistence type="predicted"/>
<dbReference type="EC" id="1.-.-.-" evidence="4"/>
<dbReference type="Pfam" id="PF00296">
    <property type="entry name" value="Bac_luciferase"/>
    <property type="match status" value="1"/>
</dbReference>
<evidence type="ECO:0000256" key="2">
    <source>
        <dbReference type="ARBA" id="ARBA00023033"/>
    </source>
</evidence>
<keyword evidence="5" id="KW-1185">Reference proteome</keyword>
<dbReference type="InterPro" id="IPR011251">
    <property type="entry name" value="Luciferase-like_dom"/>
</dbReference>
<comment type="caution">
    <text evidence="4">The sequence shown here is derived from an EMBL/GenBank/DDBJ whole genome shotgun (WGS) entry which is preliminary data.</text>
</comment>
<reference evidence="4 5" key="1">
    <citation type="submission" date="2024-09" db="EMBL/GenBank/DDBJ databases">
        <authorList>
            <person name="Sun Q."/>
            <person name="Mori K."/>
        </authorList>
    </citation>
    <scope>NUCLEOTIDE SEQUENCE [LARGE SCALE GENOMIC DNA]</scope>
    <source>
        <strain evidence="4 5">JCM 12763</strain>
    </source>
</reference>
<gene>
    <name evidence="4" type="ORF">ACFFN0_01725</name>
</gene>
<dbReference type="InterPro" id="IPR050766">
    <property type="entry name" value="Bact_Lucif_Oxidored"/>
</dbReference>
<dbReference type="NCBIfam" id="TIGR03858">
    <property type="entry name" value="LLM_2I7G"/>
    <property type="match status" value="1"/>
</dbReference>
<sequence length="343" mass="37123">MTVELGLDTFGDVSVREDGTPETAAQVLRHVVEQGVLADEVGVDALGVGEHHRPDFAVSAPDVVLAGLATRTTRIRLGSAVTVLSSDDPIRVFERFSTIDALSGGRAEVVLGRGSFTESFPLFGYDLRDYETLFSEKLDLFSRLLEERPVSWEGTTRPPLVQQEVWPRTGSGRLATWIAVGGSPQSVVRAASYRLPLMLAVIGGPAERFAPFADLYRRLLADGGGPVLPVAVHSPGHVAETDELAATQLYPHFKANRDRIGAERGWGPLTPQDYRAEIAQGALYVGSPETVARKIAATVRSLGLSRFDLKYANGPMPHGQLMRSIELYGTQVAPRVRELLANG</sequence>
<dbReference type="RefSeq" id="WP_141337510.1">
    <property type="nucleotide sequence ID" value="NZ_JBHMAX010000002.1"/>
</dbReference>
<evidence type="ECO:0000259" key="3">
    <source>
        <dbReference type="Pfam" id="PF00296"/>
    </source>
</evidence>
<evidence type="ECO:0000313" key="4">
    <source>
        <dbReference type="EMBL" id="MFB9730758.1"/>
    </source>
</evidence>
<evidence type="ECO:0000313" key="5">
    <source>
        <dbReference type="Proteomes" id="UP001589613"/>
    </source>
</evidence>
<dbReference type="EMBL" id="JBHMAX010000002">
    <property type="protein sequence ID" value="MFB9730758.1"/>
    <property type="molecule type" value="Genomic_DNA"/>
</dbReference>
<dbReference type="PANTHER" id="PTHR30137:SF8">
    <property type="entry name" value="BLR5498 PROTEIN"/>
    <property type="match status" value="1"/>
</dbReference>
<accession>A0ABV5UYX9</accession>
<dbReference type="InterPro" id="IPR022290">
    <property type="entry name" value="LLM_Atu2307-like"/>
</dbReference>
<keyword evidence="1 4" id="KW-0560">Oxidoreductase</keyword>
<feature type="domain" description="Luciferase-like" evidence="3">
    <location>
        <begin position="16"/>
        <end position="304"/>
    </location>
</feature>